<dbReference type="RefSeq" id="WP_154478192.1">
    <property type="nucleotide sequence ID" value="NZ_VULY01000018.1"/>
</dbReference>
<keyword evidence="2" id="KW-0812">Transmembrane</keyword>
<evidence type="ECO:0000256" key="2">
    <source>
        <dbReference type="SAM" id="Phobius"/>
    </source>
</evidence>
<feature type="region of interest" description="Disordered" evidence="1">
    <location>
        <begin position="30"/>
        <end position="89"/>
    </location>
</feature>
<keyword evidence="2" id="KW-1133">Transmembrane helix</keyword>
<dbReference type="EMBL" id="VULY01000018">
    <property type="protein sequence ID" value="MSR94487.1"/>
    <property type="molecule type" value="Genomic_DNA"/>
</dbReference>
<comment type="caution">
    <text evidence="3">The sequence shown here is derived from an EMBL/GenBank/DDBJ whole genome shotgun (WGS) entry which is preliminary data.</text>
</comment>
<evidence type="ECO:0000256" key="1">
    <source>
        <dbReference type="SAM" id="MobiDB-lite"/>
    </source>
</evidence>
<accession>A0A6N7V2V0</accession>
<evidence type="ECO:0000313" key="3">
    <source>
        <dbReference type="EMBL" id="MSR94487.1"/>
    </source>
</evidence>
<evidence type="ECO:0000313" key="4">
    <source>
        <dbReference type="Proteomes" id="UP000434409"/>
    </source>
</evidence>
<gene>
    <name evidence="3" type="ORF">FYJ34_09515</name>
</gene>
<protein>
    <submittedName>
        <fullName evidence="3">Uncharacterized protein</fullName>
    </submittedName>
</protein>
<sequence>MKCPFCKGELTESKKNPEYMLCYACRKKFKKPQQMTADEGKQKGKRDSRLEDPEEKEKRFREEKRRRRLQKQKEQQGEETEIQDNEELQDLFEEEEGRFSRLPMILLAIAILAVAGVIVYLLW</sequence>
<proteinExistence type="predicted"/>
<feature type="compositionally biased region" description="Basic and acidic residues" evidence="1">
    <location>
        <begin position="38"/>
        <end position="63"/>
    </location>
</feature>
<keyword evidence="4" id="KW-1185">Reference proteome</keyword>
<feature type="transmembrane region" description="Helical" evidence="2">
    <location>
        <begin position="102"/>
        <end position="122"/>
    </location>
</feature>
<keyword evidence="2" id="KW-0472">Membrane</keyword>
<dbReference type="Proteomes" id="UP000434409">
    <property type="component" value="Unassembled WGS sequence"/>
</dbReference>
<dbReference type="AlphaFoldDB" id="A0A6N7V2V0"/>
<reference evidence="3 4" key="1">
    <citation type="submission" date="2019-08" db="EMBL/GenBank/DDBJ databases">
        <title>In-depth cultivation of the pig gut microbiome towards novel bacterial diversity and tailored functional studies.</title>
        <authorList>
            <person name="Wylensek D."/>
            <person name="Hitch T.C.A."/>
            <person name="Clavel T."/>
        </authorList>
    </citation>
    <scope>NUCLEOTIDE SEQUENCE [LARGE SCALE GENOMIC DNA]</scope>
    <source>
        <strain evidence="3 4">68-1-5</strain>
    </source>
</reference>
<organism evidence="3 4">
    <name type="scientific">Suipraeoptans intestinalis</name>
    <dbReference type="NCBI Taxonomy" id="2606628"/>
    <lineage>
        <taxon>Bacteria</taxon>
        <taxon>Bacillati</taxon>
        <taxon>Bacillota</taxon>
        <taxon>Clostridia</taxon>
        <taxon>Lachnospirales</taxon>
        <taxon>Lachnospiraceae</taxon>
        <taxon>Suipraeoptans</taxon>
    </lineage>
</organism>
<feature type="compositionally biased region" description="Acidic residues" evidence="1">
    <location>
        <begin position="77"/>
        <end position="89"/>
    </location>
</feature>
<name>A0A6N7V2V0_9FIRM</name>